<keyword evidence="1 3" id="KW-0853">WD repeat</keyword>
<dbReference type="Proteomes" id="UP000076798">
    <property type="component" value="Unassembled WGS sequence"/>
</dbReference>
<accession>A0A166B0B3</accession>
<evidence type="ECO:0000313" key="5">
    <source>
        <dbReference type="EMBL" id="KZT35875.1"/>
    </source>
</evidence>
<dbReference type="Gene3D" id="2.130.10.10">
    <property type="entry name" value="YVTN repeat-like/Quinoprotein amine dehydrogenase"/>
    <property type="match status" value="3"/>
</dbReference>
<dbReference type="InterPro" id="IPR036322">
    <property type="entry name" value="WD40_repeat_dom_sf"/>
</dbReference>
<evidence type="ECO:0000256" key="2">
    <source>
        <dbReference type="ARBA" id="ARBA00022737"/>
    </source>
</evidence>
<gene>
    <name evidence="5" type="ORF">SISSUDRAFT_1130800</name>
</gene>
<keyword evidence="6" id="KW-1185">Reference proteome</keyword>
<dbReference type="Pfam" id="PF12894">
    <property type="entry name" value="ANAPC4_WD40"/>
    <property type="match status" value="1"/>
</dbReference>
<dbReference type="Pfam" id="PF00400">
    <property type="entry name" value="WD40"/>
    <property type="match status" value="2"/>
</dbReference>
<dbReference type="STRING" id="1314776.A0A166B0B3"/>
<feature type="domain" description="Anaphase-promoting complex subunit 4-like WD40" evidence="4">
    <location>
        <begin position="302"/>
        <end position="387"/>
    </location>
</feature>
<evidence type="ECO:0000313" key="6">
    <source>
        <dbReference type="Proteomes" id="UP000076798"/>
    </source>
</evidence>
<dbReference type="PROSITE" id="PS50294">
    <property type="entry name" value="WD_REPEATS_REGION"/>
    <property type="match status" value="1"/>
</dbReference>
<dbReference type="InterPro" id="IPR024977">
    <property type="entry name" value="Apc4-like_WD40_dom"/>
</dbReference>
<dbReference type="PANTHER" id="PTHR19879">
    <property type="entry name" value="TRANSCRIPTION INITIATION FACTOR TFIID"/>
    <property type="match status" value="1"/>
</dbReference>
<dbReference type="SUPFAM" id="SSF50978">
    <property type="entry name" value="WD40 repeat-like"/>
    <property type="match status" value="1"/>
</dbReference>
<protein>
    <submittedName>
        <fullName evidence="5">WD40 repeat-like protein</fullName>
    </submittedName>
</protein>
<evidence type="ECO:0000256" key="1">
    <source>
        <dbReference type="ARBA" id="ARBA00022574"/>
    </source>
</evidence>
<dbReference type="EMBL" id="KV428125">
    <property type="protein sequence ID" value="KZT35875.1"/>
    <property type="molecule type" value="Genomic_DNA"/>
</dbReference>
<dbReference type="AlphaFoldDB" id="A0A166B0B3"/>
<dbReference type="OrthoDB" id="2911645at2759"/>
<evidence type="ECO:0000256" key="3">
    <source>
        <dbReference type="PROSITE-ProRule" id="PRU00221"/>
    </source>
</evidence>
<evidence type="ECO:0000259" key="4">
    <source>
        <dbReference type="Pfam" id="PF12894"/>
    </source>
</evidence>
<reference evidence="5 6" key="1">
    <citation type="journal article" date="2016" name="Mol. Biol. Evol.">
        <title>Comparative Genomics of Early-Diverging Mushroom-Forming Fungi Provides Insights into the Origins of Lignocellulose Decay Capabilities.</title>
        <authorList>
            <person name="Nagy L.G."/>
            <person name="Riley R."/>
            <person name="Tritt A."/>
            <person name="Adam C."/>
            <person name="Daum C."/>
            <person name="Floudas D."/>
            <person name="Sun H."/>
            <person name="Yadav J.S."/>
            <person name="Pangilinan J."/>
            <person name="Larsson K.H."/>
            <person name="Matsuura K."/>
            <person name="Barry K."/>
            <person name="Labutti K."/>
            <person name="Kuo R."/>
            <person name="Ohm R.A."/>
            <person name="Bhattacharya S.S."/>
            <person name="Shirouzu T."/>
            <person name="Yoshinaga Y."/>
            <person name="Martin F.M."/>
            <person name="Grigoriev I.V."/>
            <person name="Hibbett D.S."/>
        </authorList>
    </citation>
    <scope>NUCLEOTIDE SEQUENCE [LARGE SCALE GENOMIC DNA]</scope>
    <source>
        <strain evidence="5 6">HHB10207 ss-3</strain>
    </source>
</reference>
<dbReference type="InterPro" id="IPR015943">
    <property type="entry name" value="WD40/YVTN_repeat-like_dom_sf"/>
</dbReference>
<proteinExistence type="predicted"/>
<dbReference type="PROSITE" id="PS00678">
    <property type="entry name" value="WD_REPEATS_1"/>
    <property type="match status" value="1"/>
</dbReference>
<dbReference type="PROSITE" id="PS50082">
    <property type="entry name" value="WD_REPEATS_2"/>
    <property type="match status" value="3"/>
</dbReference>
<dbReference type="InterPro" id="IPR019775">
    <property type="entry name" value="WD40_repeat_CS"/>
</dbReference>
<sequence>MSQVPKVTPRRSGVPVYSADFFKTYVHKVGLPFSVDEKPATWADVVTNPPEGGSLVQGQESSTLEFTSPPASIAFNNQETLLAVAVGHEVKVYNFPELTLHARSDEYLGDVGNIRFHPDGRRLAVAVTQRKERRLIHTVSIWDMDSPPSATPESVRSNVTAEIFEAARKSLQEQAGWTAEYLDSSGLQESLQQLIKASIITYDQRNRYTLEGTFPHDDPFILGGSLLLYAKDRSTLVARDMETKAEKWSYSHENAITWAGVSLDGSVLASVSWDHTVQLRDPRSGEHIRTLTGPTGQNWVAAFSPDSSLIACGSGDQKIHVWRVDTGEAVHTLTGPPGWIRSISFSPDGKHLAAGSGHATFCIFDVESGREEQKWQVDKSDPVALTFIEIRDVKYTRQGDKVGFKGTDSTITVYDQERNVMWEISRVPGTGHSGNFLFTSDGQTVISADADNKIRVWDLRR</sequence>
<dbReference type="SMART" id="SM00320">
    <property type="entry name" value="WD40"/>
    <property type="match status" value="7"/>
</dbReference>
<dbReference type="InterPro" id="IPR001680">
    <property type="entry name" value="WD40_rpt"/>
</dbReference>
<feature type="repeat" description="WD" evidence="3">
    <location>
        <begin position="438"/>
        <end position="461"/>
    </location>
</feature>
<keyword evidence="2" id="KW-0677">Repeat</keyword>
<feature type="repeat" description="WD" evidence="3">
    <location>
        <begin position="291"/>
        <end position="332"/>
    </location>
</feature>
<name>A0A166B0B3_9AGAM</name>
<dbReference type="PANTHER" id="PTHR19879:SF9">
    <property type="entry name" value="TRANSCRIPTION INITIATION FACTOR TFIID SUBUNIT 5"/>
    <property type="match status" value="1"/>
</dbReference>
<feature type="repeat" description="WD" evidence="3">
    <location>
        <begin position="333"/>
        <end position="374"/>
    </location>
</feature>
<organism evidence="5 6">
    <name type="scientific">Sistotremastrum suecicum HHB10207 ss-3</name>
    <dbReference type="NCBI Taxonomy" id="1314776"/>
    <lineage>
        <taxon>Eukaryota</taxon>
        <taxon>Fungi</taxon>
        <taxon>Dikarya</taxon>
        <taxon>Basidiomycota</taxon>
        <taxon>Agaricomycotina</taxon>
        <taxon>Agaricomycetes</taxon>
        <taxon>Sistotremastrales</taxon>
        <taxon>Sistotremastraceae</taxon>
        <taxon>Sistotremastrum</taxon>
    </lineage>
</organism>